<dbReference type="Proteomes" id="UP000011087">
    <property type="component" value="Unassembled WGS sequence"/>
</dbReference>
<dbReference type="HOGENOM" id="CLU_840570_0_0_1"/>
<dbReference type="InterPro" id="IPR009060">
    <property type="entry name" value="UBA-like_sf"/>
</dbReference>
<dbReference type="EnsemblProtists" id="EKX48334">
    <property type="protein sequence ID" value="EKX48334"/>
    <property type="gene ID" value="GUITHDRAFT_136846"/>
</dbReference>
<dbReference type="GO" id="GO:0004252">
    <property type="term" value="F:serine-type endopeptidase activity"/>
    <property type="evidence" value="ECO:0007669"/>
    <property type="project" value="InterPro"/>
</dbReference>
<comment type="subcellular location">
    <subcellularLocation>
        <location evidence="1">Membrane</location>
        <topology evidence="1">Multi-pass membrane protein</topology>
    </subcellularLocation>
</comment>
<feature type="transmembrane region" description="Helical" evidence="5">
    <location>
        <begin position="157"/>
        <end position="186"/>
    </location>
</feature>
<dbReference type="InterPro" id="IPR022764">
    <property type="entry name" value="Peptidase_S54_rhomboid_dom"/>
</dbReference>
<evidence type="ECO:0000256" key="2">
    <source>
        <dbReference type="ARBA" id="ARBA00022692"/>
    </source>
</evidence>
<feature type="transmembrane region" description="Helical" evidence="5">
    <location>
        <begin position="83"/>
        <end position="109"/>
    </location>
</feature>
<feature type="transmembrane region" description="Helical" evidence="5">
    <location>
        <begin position="23"/>
        <end position="47"/>
    </location>
</feature>
<evidence type="ECO:0000313" key="7">
    <source>
        <dbReference type="EMBL" id="EKX48334.1"/>
    </source>
</evidence>
<dbReference type="Gene3D" id="1.20.1540.10">
    <property type="entry name" value="Rhomboid-like"/>
    <property type="match status" value="1"/>
</dbReference>
<dbReference type="AlphaFoldDB" id="L1JJL7"/>
<sequence>MHGGSVVPLEDDSMMARYYRSPLVTRAVCTLTVWLWLVDVILLPLWRWFTSPFVEQGIFGVLIGCLVFGGIGSQFERMFGTLAFGYLFMVINVSANILFTFAALFFAPILPEMHLLSPLNCANGLWVSVLAFLVIHTQRSPHPFMSFWGLCNIPTKFYPWFLLILFALLGASVLENLCGILVGYAFQFGYLERVMPSEQKFSSWETSRGHLTWTGALVSYPTDGGGGLGNWMSSSTGQSQSSTARNFFLLSLPGLWPFASLMGLKGLPHRNLAGGLGERPAAQSQPQRVDPETMEDNLIRLCEMGFDRAKAQRALEEHHGNLEAAAASLTQ</sequence>
<dbReference type="Pfam" id="PF01694">
    <property type="entry name" value="Rhomboid"/>
    <property type="match status" value="1"/>
</dbReference>
<keyword evidence="4 5" id="KW-0472">Membrane</keyword>
<evidence type="ECO:0000256" key="4">
    <source>
        <dbReference type="ARBA" id="ARBA00023136"/>
    </source>
</evidence>
<accession>L1JJL7</accession>
<keyword evidence="2 5" id="KW-0812">Transmembrane</keyword>
<evidence type="ECO:0000313" key="8">
    <source>
        <dbReference type="EnsemblProtists" id="EKX48334"/>
    </source>
</evidence>
<feature type="transmembrane region" description="Helical" evidence="5">
    <location>
        <begin position="115"/>
        <end position="136"/>
    </location>
</feature>
<dbReference type="OMA" id="ASYESCA"/>
<proteinExistence type="predicted"/>
<feature type="transmembrane region" description="Helical" evidence="5">
    <location>
        <begin position="53"/>
        <end position="71"/>
    </location>
</feature>
<dbReference type="CDD" id="cd14270">
    <property type="entry name" value="UBA"/>
    <property type="match status" value="1"/>
</dbReference>
<feature type="domain" description="UBA" evidence="6">
    <location>
        <begin position="288"/>
        <end position="331"/>
    </location>
</feature>
<evidence type="ECO:0000256" key="1">
    <source>
        <dbReference type="ARBA" id="ARBA00004141"/>
    </source>
</evidence>
<dbReference type="RefSeq" id="XP_005835314.1">
    <property type="nucleotide sequence ID" value="XM_005835257.1"/>
</dbReference>
<gene>
    <name evidence="7" type="ORF">GUITHDRAFT_136846</name>
</gene>
<dbReference type="OrthoDB" id="10257275at2759"/>
<evidence type="ECO:0000313" key="9">
    <source>
        <dbReference type="Proteomes" id="UP000011087"/>
    </source>
</evidence>
<dbReference type="PANTHER" id="PTHR11009">
    <property type="entry name" value="DER1-LIKE PROTEIN, DERLIN"/>
    <property type="match status" value="1"/>
</dbReference>
<reference evidence="8" key="3">
    <citation type="submission" date="2016-03" db="UniProtKB">
        <authorList>
            <consortium name="EnsemblProtists"/>
        </authorList>
    </citation>
    <scope>IDENTIFICATION</scope>
</reference>
<reference evidence="7 9" key="1">
    <citation type="journal article" date="2012" name="Nature">
        <title>Algal genomes reveal evolutionary mosaicism and the fate of nucleomorphs.</title>
        <authorList>
            <consortium name="DOE Joint Genome Institute"/>
            <person name="Curtis B.A."/>
            <person name="Tanifuji G."/>
            <person name="Burki F."/>
            <person name="Gruber A."/>
            <person name="Irimia M."/>
            <person name="Maruyama S."/>
            <person name="Arias M.C."/>
            <person name="Ball S.G."/>
            <person name="Gile G.H."/>
            <person name="Hirakawa Y."/>
            <person name="Hopkins J.F."/>
            <person name="Kuo A."/>
            <person name="Rensing S.A."/>
            <person name="Schmutz J."/>
            <person name="Symeonidi A."/>
            <person name="Elias M."/>
            <person name="Eveleigh R.J."/>
            <person name="Herman E.K."/>
            <person name="Klute M.J."/>
            <person name="Nakayama T."/>
            <person name="Obornik M."/>
            <person name="Reyes-Prieto A."/>
            <person name="Armbrust E.V."/>
            <person name="Aves S.J."/>
            <person name="Beiko R.G."/>
            <person name="Coutinho P."/>
            <person name="Dacks J.B."/>
            <person name="Durnford D.G."/>
            <person name="Fast N.M."/>
            <person name="Green B.R."/>
            <person name="Grisdale C.J."/>
            <person name="Hempel F."/>
            <person name="Henrissat B."/>
            <person name="Hoppner M.P."/>
            <person name="Ishida K."/>
            <person name="Kim E."/>
            <person name="Koreny L."/>
            <person name="Kroth P.G."/>
            <person name="Liu Y."/>
            <person name="Malik S.B."/>
            <person name="Maier U.G."/>
            <person name="McRose D."/>
            <person name="Mock T."/>
            <person name="Neilson J.A."/>
            <person name="Onodera N.T."/>
            <person name="Poole A.M."/>
            <person name="Pritham E.J."/>
            <person name="Richards T.A."/>
            <person name="Rocap G."/>
            <person name="Roy S.W."/>
            <person name="Sarai C."/>
            <person name="Schaack S."/>
            <person name="Shirato S."/>
            <person name="Slamovits C.H."/>
            <person name="Spencer D.F."/>
            <person name="Suzuki S."/>
            <person name="Worden A.Z."/>
            <person name="Zauner S."/>
            <person name="Barry K."/>
            <person name="Bell C."/>
            <person name="Bharti A.K."/>
            <person name="Crow J.A."/>
            <person name="Grimwood J."/>
            <person name="Kramer R."/>
            <person name="Lindquist E."/>
            <person name="Lucas S."/>
            <person name="Salamov A."/>
            <person name="McFadden G.I."/>
            <person name="Lane C.E."/>
            <person name="Keeling P.J."/>
            <person name="Gray M.W."/>
            <person name="Grigoriev I.V."/>
            <person name="Archibald J.M."/>
        </authorList>
    </citation>
    <scope>NUCLEOTIDE SEQUENCE</scope>
    <source>
        <strain evidence="7 9">CCMP2712</strain>
    </source>
</reference>
<dbReference type="SMART" id="SM00165">
    <property type="entry name" value="UBA"/>
    <property type="match status" value="1"/>
</dbReference>
<name>L1JJL7_GUITC</name>
<evidence type="ECO:0000259" key="6">
    <source>
        <dbReference type="PROSITE" id="PS50030"/>
    </source>
</evidence>
<keyword evidence="9" id="KW-1185">Reference proteome</keyword>
<reference evidence="9" key="2">
    <citation type="submission" date="2012-11" db="EMBL/GenBank/DDBJ databases">
        <authorList>
            <person name="Kuo A."/>
            <person name="Curtis B.A."/>
            <person name="Tanifuji G."/>
            <person name="Burki F."/>
            <person name="Gruber A."/>
            <person name="Irimia M."/>
            <person name="Maruyama S."/>
            <person name="Arias M.C."/>
            <person name="Ball S.G."/>
            <person name="Gile G.H."/>
            <person name="Hirakawa Y."/>
            <person name="Hopkins J.F."/>
            <person name="Rensing S.A."/>
            <person name="Schmutz J."/>
            <person name="Symeonidi A."/>
            <person name="Elias M."/>
            <person name="Eveleigh R.J."/>
            <person name="Herman E.K."/>
            <person name="Klute M.J."/>
            <person name="Nakayama T."/>
            <person name="Obornik M."/>
            <person name="Reyes-Prieto A."/>
            <person name="Armbrust E.V."/>
            <person name="Aves S.J."/>
            <person name="Beiko R.G."/>
            <person name="Coutinho P."/>
            <person name="Dacks J.B."/>
            <person name="Durnford D.G."/>
            <person name="Fast N.M."/>
            <person name="Green B.R."/>
            <person name="Grisdale C."/>
            <person name="Hempe F."/>
            <person name="Henrissat B."/>
            <person name="Hoppner M.P."/>
            <person name="Ishida K.-I."/>
            <person name="Kim E."/>
            <person name="Koreny L."/>
            <person name="Kroth P.G."/>
            <person name="Liu Y."/>
            <person name="Malik S.-B."/>
            <person name="Maier U.G."/>
            <person name="McRose D."/>
            <person name="Mock T."/>
            <person name="Neilson J.A."/>
            <person name="Onodera N.T."/>
            <person name="Poole A.M."/>
            <person name="Pritham E.J."/>
            <person name="Richards T.A."/>
            <person name="Rocap G."/>
            <person name="Roy S.W."/>
            <person name="Sarai C."/>
            <person name="Schaack S."/>
            <person name="Shirato S."/>
            <person name="Slamovits C.H."/>
            <person name="Spencer D.F."/>
            <person name="Suzuki S."/>
            <person name="Worden A.Z."/>
            <person name="Zauner S."/>
            <person name="Barry K."/>
            <person name="Bell C."/>
            <person name="Bharti A.K."/>
            <person name="Crow J.A."/>
            <person name="Grimwood J."/>
            <person name="Kramer R."/>
            <person name="Lindquist E."/>
            <person name="Lucas S."/>
            <person name="Salamov A."/>
            <person name="McFadden G.I."/>
            <person name="Lane C.E."/>
            <person name="Keeling P.J."/>
            <person name="Gray M.W."/>
            <person name="Grigoriev I.V."/>
            <person name="Archibald J.M."/>
        </authorList>
    </citation>
    <scope>NUCLEOTIDE SEQUENCE</scope>
    <source>
        <strain evidence="9">CCMP2712</strain>
    </source>
</reference>
<dbReference type="GO" id="GO:0016020">
    <property type="term" value="C:membrane"/>
    <property type="evidence" value="ECO:0007669"/>
    <property type="project" value="UniProtKB-SubCell"/>
</dbReference>
<dbReference type="EMBL" id="JH992986">
    <property type="protein sequence ID" value="EKX48334.1"/>
    <property type="molecule type" value="Genomic_DNA"/>
</dbReference>
<dbReference type="InterPro" id="IPR015940">
    <property type="entry name" value="UBA"/>
</dbReference>
<protein>
    <recommendedName>
        <fullName evidence="6">UBA domain-containing protein</fullName>
    </recommendedName>
</protein>
<evidence type="ECO:0000256" key="3">
    <source>
        <dbReference type="ARBA" id="ARBA00022989"/>
    </source>
</evidence>
<dbReference type="SMART" id="SM01160">
    <property type="entry name" value="DUF1751"/>
    <property type="match status" value="1"/>
</dbReference>
<dbReference type="KEGG" id="gtt:GUITHDRAFT_136846"/>
<keyword evidence="3 5" id="KW-1133">Transmembrane helix</keyword>
<dbReference type="eggNOG" id="KOG2632">
    <property type="taxonomic scope" value="Eukaryota"/>
</dbReference>
<dbReference type="PaxDb" id="55529-EKX48334"/>
<dbReference type="SUPFAM" id="SSF144091">
    <property type="entry name" value="Rhomboid-like"/>
    <property type="match status" value="1"/>
</dbReference>
<evidence type="ECO:0000256" key="5">
    <source>
        <dbReference type="SAM" id="Phobius"/>
    </source>
</evidence>
<dbReference type="Gene3D" id="1.10.8.10">
    <property type="entry name" value="DNA helicase RuvA subunit, C-terminal domain"/>
    <property type="match status" value="1"/>
</dbReference>
<dbReference type="GeneID" id="17304921"/>
<dbReference type="InterPro" id="IPR035952">
    <property type="entry name" value="Rhomboid-like_sf"/>
</dbReference>
<dbReference type="PROSITE" id="PS50030">
    <property type="entry name" value="UBA"/>
    <property type="match status" value="1"/>
</dbReference>
<organism evidence="7">
    <name type="scientific">Guillardia theta (strain CCMP2712)</name>
    <name type="common">Cryptophyte</name>
    <dbReference type="NCBI Taxonomy" id="905079"/>
    <lineage>
        <taxon>Eukaryota</taxon>
        <taxon>Cryptophyceae</taxon>
        <taxon>Pyrenomonadales</taxon>
        <taxon>Geminigeraceae</taxon>
        <taxon>Guillardia</taxon>
    </lineage>
</organism>
<dbReference type="Pfam" id="PF00627">
    <property type="entry name" value="UBA"/>
    <property type="match status" value="1"/>
</dbReference>
<dbReference type="SUPFAM" id="SSF46934">
    <property type="entry name" value="UBA-like"/>
    <property type="match status" value="1"/>
</dbReference>